<dbReference type="AlphaFoldDB" id="A0A8T3AGR9"/>
<dbReference type="PANTHER" id="PTHR35296:SF3">
    <property type="entry name" value="EXPRESSED PROTEIN"/>
    <property type="match status" value="1"/>
</dbReference>
<keyword evidence="3" id="KW-1185">Reference proteome</keyword>
<dbReference type="EMBL" id="JAGYWB010000016">
    <property type="protein sequence ID" value="KAI0495419.1"/>
    <property type="molecule type" value="Genomic_DNA"/>
</dbReference>
<proteinExistence type="inferred from homology"/>
<comment type="similarity">
    <text evidence="1">Belongs to the ARG7 family.</text>
</comment>
<evidence type="ECO:0000313" key="2">
    <source>
        <dbReference type="EMBL" id="KAI0495419.1"/>
    </source>
</evidence>
<protein>
    <submittedName>
        <fullName evidence="2">Uncharacterized protein</fullName>
    </submittedName>
</protein>
<dbReference type="InterPro" id="IPR003676">
    <property type="entry name" value="SAUR_fam"/>
</dbReference>
<evidence type="ECO:0000256" key="1">
    <source>
        <dbReference type="ARBA" id="ARBA00006974"/>
    </source>
</evidence>
<gene>
    <name evidence="2" type="ORF">KFK09_021720</name>
</gene>
<dbReference type="OrthoDB" id="1052757at2759"/>
<name>A0A8T3AGR9_DENNO</name>
<organism evidence="2 3">
    <name type="scientific">Dendrobium nobile</name>
    <name type="common">Orchid</name>
    <dbReference type="NCBI Taxonomy" id="94219"/>
    <lineage>
        <taxon>Eukaryota</taxon>
        <taxon>Viridiplantae</taxon>
        <taxon>Streptophyta</taxon>
        <taxon>Embryophyta</taxon>
        <taxon>Tracheophyta</taxon>
        <taxon>Spermatophyta</taxon>
        <taxon>Magnoliopsida</taxon>
        <taxon>Liliopsida</taxon>
        <taxon>Asparagales</taxon>
        <taxon>Orchidaceae</taxon>
        <taxon>Epidendroideae</taxon>
        <taxon>Malaxideae</taxon>
        <taxon>Dendrobiinae</taxon>
        <taxon>Dendrobium</taxon>
    </lineage>
</organism>
<dbReference type="GO" id="GO:0009733">
    <property type="term" value="P:response to auxin"/>
    <property type="evidence" value="ECO:0007669"/>
    <property type="project" value="InterPro"/>
</dbReference>
<reference evidence="2" key="1">
    <citation type="journal article" date="2022" name="Front. Genet.">
        <title>Chromosome-Scale Assembly of the Dendrobium nobile Genome Provides Insights Into the Molecular Mechanism of the Biosynthesis of the Medicinal Active Ingredient of Dendrobium.</title>
        <authorList>
            <person name="Xu Q."/>
            <person name="Niu S.-C."/>
            <person name="Li K.-L."/>
            <person name="Zheng P.-J."/>
            <person name="Zhang X.-J."/>
            <person name="Jia Y."/>
            <person name="Liu Y."/>
            <person name="Niu Y.-X."/>
            <person name="Yu L.-H."/>
            <person name="Chen D.-F."/>
            <person name="Zhang G.-Q."/>
        </authorList>
    </citation>
    <scope>NUCLEOTIDE SEQUENCE</scope>
    <source>
        <tissue evidence="2">Leaf</tissue>
    </source>
</reference>
<sequence>MAAGEIGCCLFLRRPSSRGYRHLTSSGSDDGDFPATEAAAVRVVAGRREKREFLVDPFVLQREPFRELMEIVTSREKKGRRVGDGDAIFVDVDAIFFEHMLWSFYNDFSSDSPSSPLFRLNLRDIIEFYSQDF</sequence>
<dbReference type="Proteomes" id="UP000829196">
    <property type="component" value="Unassembled WGS sequence"/>
</dbReference>
<accession>A0A8T3AGR9</accession>
<comment type="caution">
    <text evidence="2">The sequence shown here is derived from an EMBL/GenBank/DDBJ whole genome shotgun (WGS) entry which is preliminary data.</text>
</comment>
<evidence type="ECO:0000313" key="3">
    <source>
        <dbReference type="Proteomes" id="UP000829196"/>
    </source>
</evidence>
<dbReference type="PANTHER" id="PTHR35296">
    <property type="entry name" value="EXPRESSED PROTEIN"/>
    <property type="match status" value="1"/>
</dbReference>